<keyword evidence="4" id="KW-1185">Reference proteome</keyword>
<dbReference type="PANTHER" id="PTHR35353">
    <property type="entry name" value="OSTEOCRIN"/>
    <property type="match status" value="1"/>
</dbReference>
<comment type="caution">
    <text evidence="3">The sequence shown here is derived from an EMBL/GenBank/DDBJ whole genome shotgun (WGS) entry which is preliminary data.</text>
</comment>
<dbReference type="GO" id="GO:0005102">
    <property type="term" value="F:signaling receptor binding"/>
    <property type="evidence" value="ECO:0007669"/>
    <property type="project" value="TreeGrafter"/>
</dbReference>
<gene>
    <name evidence="3" type="primary">Ostn_1</name>
    <name evidence="3" type="ORF">N1851_027819</name>
</gene>
<feature type="compositionally biased region" description="Basic and acidic residues" evidence="1">
    <location>
        <begin position="188"/>
        <end position="210"/>
    </location>
</feature>
<evidence type="ECO:0000313" key="4">
    <source>
        <dbReference type="Proteomes" id="UP001174136"/>
    </source>
</evidence>
<evidence type="ECO:0000313" key="3">
    <source>
        <dbReference type="EMBL" id="KAK0136292.1"/>
    </source>
</evidence>
<feature type="region of interest" description="Disordered" evidence="1">
    <location>
        <begin position="132"/>
        <end position="210"/>
    </location>
</feature>
<feature type="chain" id="PRO_5041235520" evidence="2">
    <location>
        <begin position="24"/>
        <end position="210"/>
    </location>
</feature>
<evidence type="ECO:0000256" key="1">
    <source>
        <dbReference type="SAM" id="MobiDB-lite"/>
    </source>
</evidence>
<dbReference type="Proteomes" id="UP001174136">
    <property type="component" value="Unassembled WGS sequence"/>
</dbReference>
<evidence type="ECO:0000256" key="2">
    <source>
        <dbReference type="SAM" id="SignalP"/>
    </source>
</evidence>
<feature type="compositionally biased region" description="Polar residues" evidence="1">
    <location>
        <begin position="151"/>
        <end position="187"/>
    </location>
</feature>
<name>A0AA47MA33_MERPO</name>
<protein>
    <submittedName>
        <fullName evidence="3">Osteocrin</fullName>
    </submittedName>
</protein>
<reference evidence="3" key="1">
    <citation type="journal article" date="2023" name="Front. Mar. Sci.">
        <title>A new Merluccius polli reference genome to investigate the effects of global change in West African waters.</title>
        <authorList>
            <person name="Mateo J.L."/>
            <person name="Blanco-Fernandez C."/>
            <person name="Garcia-Vazquez E."/>
            <person name="Machado-Schiaffino G."/>
        </authorList>
    </citation>
    <scope>NUCLEOTIDE SEQUENCE</scope>
    <source>
        <strain evidence="3">C29</strain>
        <tissue evidence="3">Fin</tissue>
    </source>
</reference>
<organism evidence="3 4">
    <name type="scientific">Merluccius polli</name>
    <name type="common">Benguela hake</name>
    <name type="synonym">Merluccius cadenati</name>
    <dbReference type="NCBI Taxonomy" id="89951"/>
    <lineage>
        <taxon>Eukaryota</taxon>
        <taxon>Metazoa</taxon>
        <taxon>Chordata</taxon>
        <taxon>Craniata</taxon>
        <taxon>Vertebrata</taxon>
        <taxon>Euteleostomi</taxon>
        <taxon>Actinopterygii</taxon>
        <taxon>Neopterygii</taxon>
        <taxon>Teleostei</taxon>
        <taxon>Neoteleostei</taxon>
        <taxon>Acanthomorphata</taxon>
        <taxon>Zeiogadaria</taxon>
        <taxon>Gadariae</taxon>
        <taxon>Gadiformes</taxon>
        <taxon>Gadoidei</taxon>
        <taxon>Merlucciidae</taxon>
        <taxon>Merluccius</taxon>
    </lineage>
</organism>
<keyword evidence="2" id="KW-0732">Signal</keyword>
<dbReference type="GO" id="GO:0005615">
    <property type="term" value="C:extracellular space"/>
    <property type="evidence" value="ECO:0007669"/>
    <property type="project" value="TreeGrafter"/>
</dbReference>
<dbReference type="Pfam" id="PF11037">
    <property type="entry name" value="Musclin"/>
    <property type="match status" value="1"/>
</dbReference>
<dbReference type="InterPro" id="IPR021088">
    <property type="entry name" value="Osteocrin"/>
</dbReference>
<proteinExistence type="predicted"/>
<dbReference type="PANTHER" id="PTHR35353:SF1">
    <property type="entry name" value="OSTEOCRIN"/>
    <property type="match status" value="1"/>
</dbReference>
<dbReference type="AlphaFoldDB" id="A0AA47MA33"/>
<dbReference type="GO" id="GO:0009755">
    <property type="term" value="P:hormone-mediated signaling pathway"/>
    <property type="evidence" value="ECO:0007669"/>
    <property type="project" value="TreeGrafter"/>
</dbReference>
<accession>A0AA47MA33</accession>
<dbReference type="EMBL" id="JAOPHQ010005179">
    <property type="protein sequence ID" value="KAK0136292.1"/>
    <property type="molecule type" value="Genomic_DNA"/>
</dbReference>
<sequence length="210" mass="23000">MLVCVWLLLPCLLSVNLLPHSDALRSPPGFTHYPGLRPAPHLGPHPQVPGLQSNLAVFQVCYSLTWLCFRCVTVLPGCVSGVLLSYLAVFQVPGLQSNLAGPSGVQKAREMSEKLLLLDHLVRMENDVIEPKRKRSFPGGNTPIDRLSISVMDTKQSSNKSGVAEAENQSTDGPNRSQPATQQSGLDSQKHPPVDRYEPAMERKEEKNQG</sequence>
<feature type="signal peptide" evidence="2">
    <location>
        <begin position="1"/>
        <end position="23"/>
    </location>
</feature>